<evidence type="ECO:0000313" key="1">
    <source>
        <dbReference type="EMBL" id="JAP10854.1"/>
    </source>
</evidence>
<sequence length="81" mass="9905">MVMPKRVKELMFSWKSGRRRRRRRAWNMVQLALMWVVWRERNRRAFEGVESSSPQSSLRSLILFWCTQKVPYCIDEIGWSL</sequence>
<proteinExistence type="predicted"/>
<name>A0A0V0GU85_SOLCH</name>
<dbReference type="EMBL" id="GEDG01032351">
    <property type="protein sequence ID" value="JAP10854.1"/>
    <property type="molecule type" value="Transcribed_RNA"/>
</dbReference>
<reference evidence="1" key="1">
    <citation type="submission" date="2015-12" db="EMBL/GenBank/DDBJ databases">
        <title>Gene expression during late stages of embryo sac development: a critical building block for successful pollen-pistil interactions.</title>
        <authorList>
            <person name="Liu Y."/>
            <person name="Joly V."/>
            <person name="Sabar M."/>
            <person name="Matton D.P."/>
        </authorList>
    </citation>
    <scope>NUCLEOTIDE SEQUENCE</scope>
</reference>
<dbReference type="AlphaFoldDB" id="A0A0V0GU85"/>
<organism evidence="1">
    <name type="scientific">Solanum chacoense</name>
    <name type="common">Chaco potato</name>
    <dbReference type="NCBI Taxonomy" id="4108"/>
    <lineage>
        <taxon>Eukaryota</taxon>
        <taxon>Viridiplantae</taxon>
        <taxon>Streptophyta</taxon>
        <taxon>Embryophyta</taxon>
        <taxon>Tracheophyta</taxon>
        <taxon>Spermatophyta</taxon>
        <taxon>Magnoliopsida</taxon>
        <taxon>eudicotyledons</taxon>
        <taxon>Gunneridae</taxon>
        <taxon>Pentapetalae</taxon>
        <taxon>asterids</taxon>
        <taxon>lamiids</taxon>
        <taxon>Solanales</taxon>
        <taxon>Solanaceae</taxon>
        <taxon>Solanoideae</taxon>
        <taxon>Solaneae</taxon>
        <taxon>Solanum</taxon>
    </lineage>
</organism>
<protein>
    <submittedName>
        <fullName evidence="1">Putative ovule protein</fullName>
    </submittedName>
</protein>
<accession>A0A0V0GU85</accession>